<evidence type="ECO:0000256" key="3">
    <source>
        <dbReference type="ARBA" id="ARBA00038502"/>
    </source>
</evidence>
<proteinExistence type="inferred from homology"/>
<dbReference type="PROSITE" id="PS51186">
    <property type="entry name" value="GNAT"/>
    <property type="match status" value="1"/>
</dbReference>
<evidence type="ECO:0000259" key="4">
    <source>
        <dbReference type="PROSITE" id="PS51186"/>
    </source>
</evidence>
<dbReference type="AlphaFoldDB" id="A0A4U0FG38"/>
<dbReference type="RefSeq" id="WP_136775598.1">
    <property type="nucleotide sequence ID" value="NZ_SUPK01000001.1"/>
</dbReference>
<dbReference type="Pfam" id="PF13302">
    <property type="entry name" value="Acetyltransf_3"/>
    <property type="match status" value="1"/>
</dbReference>
<comment type="caution">
    <text evidence="5">The sequence shown here is derived from an EMBL/GenBank/DDBJ whole genome shotgun (WGS) entry which is preliminary data.</text>
</comment>
<keyword evidence="1 5" id="KW-0808">Transferase</keyword>
<evidence type="ECO:0000256" key="2">
    <source>
        <dbReference type="ARBA" id="ARBA00023315"/>
    </source>
</evidence>
<dbReference type="GO" id="GO:0008999">
    <property type="term" value="F:protein-N-terminal-alanine acetyltransferase activity"/>
    <property type="evidence" value="ECO:0007669"/>
    <property type="project" value="TreeGrafter"/>
</dbReference>
<gene>
    <name evidence="5" type="ORF">E5161_00235</name>
</gene>
<dbReference type="FunFam" id="3.40.630.30:FF:000005">
    <property type="entry name" value="Ribosomal protein alanine acetyltransferase"/>
    <property type="match status" value="1"/>
</dbReference>
<protein>
    <submittedName>
        <fullName evidence="5">GNAT family N-acetyltransferase</fullName>
    </submittedName>
</protein>
<keyword evidence="6" id="KW-1185">Reference proteome</keyword>
<organism evidence="5 6">
    <name type="scientific">Cohnella pontilimi</name>
    <dbReference type="NCBI Taxonomy" id="2564100"/>
    <lineage>
        <taxon>Bacteria</taxon>
        <taxon>Bacillati</taxon>
        <taxon>Bacillota</taxon>
        <taxon>Bacilli</taxon>
        <taxon>Bacillales</taxon>
        <taxon>Paenibacillaceae</taxon>
        <taxon>Cohnella</taxon>
    </lineage>
</organism>
<evidence type="ECO:0000313" key="5">
    <source>
        <dbReference type="EMBL" id="TJY43877.1"/>
    </source>
</evidence>
<accession>A0A4U0FG38</accession>
<dbReference type="InterPro" id="IPR051531">
    <property type="entry name" value="N-acetyltransferase"/>
</dbReference>
<evidence type="ECO:0000256" key="1">
    <source>
        <dbReference type="ARBA" id="ARBA00022679"/>
    </source>
</evidence>
<keyword evidence="2" id="KW-0012">Acyltransferase</keyword>
<dbReference type="InterPro" id="IPR016181">
    <property type="entry name" value="Acyl_CoA_acyltransferase"/>
</dbReference>
<feature type="domain" description="N-acetyltransferase" evidence="4">
    <location>
        <begin position="25"/>
        <end position="182"/>
    </location>
</feature>
<dbReference type="InterPro" id="IPR000182">
    <property type="entry name" value="GNAT_dom"/>
</dbReference>
<name>A0A4U0FG38_9BACL</name>
<evidence type="ECO:0000313" key="6">
    <source>
        <dbReference type="Proteomes" id="UP000309673"/>
    </source>
</evidence>
<dbReference type="Gene3D" id="3.40.630.30">
    <property type="match status" value="1"/>
</dbReference>
<dbReference type="OrthoDB" id="9795206at2"/>
<dbReference type="PANTHER" id="PTHR43792">
    <property type="entry name" value="GNAT FAMILY, PUTATIVE (AFU_ORTHOLOGUE AFUA_3G00765)-RELATED-RELATED"/>
    <property type="match status" value="1"/>
</dbReference>
<reference evidence="5 6" key="1">
    <citation type="submission" date="2019-04" db="EMBL/GenBank/DDBJ databases">
        <title>Cohnella sp. nov., isolated from soil.</title>
        <authorList>
            <person name="Kim W."/>
        </authorList>
    </citation>
    <scope>NUCLEOTIDE SEQUENCE [LARGE SCALE GENOMIC DNA]</scope>
    <source>
        <strain evidence="5 6">CAU 1483</strain>
    </source>
</reference>
<dbReference type="EMBL" id="SUPK01000001">
    <property type="protein sequence ID" value="TJY43877.1"/>
    <property type="molecule type" value="Genomic_DNA"/>
</dbReference>
<dbReference type="PANTHER" id="PTHR43792:SF8">
    <property type="entry name" value="[RIBOSOMAL PROTEIN US5]-ALANINE N-ACETYLTRANSFERASE"/>
    <property type="match status" value="1"/>
</dbReference>
<sequence>MSQQLSSSRLLELKVVDESYADKVLEFVVRNKQFLKEWEPLRNPTFYYLEAQRQLLIDDRLSMERGNLFKVWMFKKDQPDQIIGSATLSNIVRGAFQSCHLGYRIDQFEQNKGYMTEAVGLLVRYAFELLKLHRIEANIMPRNKGSLRVVEKLGFQHEGLARKYLKINGKWEDHIHMVLLNEELET</sequence>
<dbReference type="Proteomes" id="UP000309673">
    <property type="component" value="Unassembled WGS sequence"/>
</dbReference>
<dbReference type="GO" id="GO:0005737">
    <property type="term" value="C:cytoplasm"/>
    <property type="evidence" value="ECO:0007669"/>
    <property type="project" value="TreeGrafter"/>
</dbReference>
<dbReference type="SUPFAM" id="SSF55729">
    <property type="entry name" value="Acyl-CoA N-acyltransferases (Nat)"/>
    <property type="match status" value="1"/>
</dbReference>
<comment type="similarity">
    <text evidence="3">Belongs to the acetyltransferase family. RimJ subfamily.</text>
</comment>